<dbReference type="EMBL" id="KQ474089">
    <property type="protein sequence ID" value="KPV72032.1"/>
    <property type="molecule type" value="Genomic_DNA"/>
</dbReference>
<keyword evidence="4" id="KW-0679">Respiratory chain</keyword>
<evidence type="ECO:0000256" key="5">
    <source>
        <dbReference type="ARBA" id="ARBA00022792"/>
    </source>
</evidence>
<proteinExistence type="inferred from homology"/>
<keyword evidence="6" id="KW-0249">Electron transport</keyword>
<dbReference type="AlphaFoldDB" id="A0A0P9GGM7"/>
<dbReference type="GeneID" id="28979205"/>
<evidence type="ECO:0000256" key="6">
    <source>
        <dbReference type="ARBA" id="ARBA00022982"/>
    </source>
</evidence>
<dbReference type="PIRSF" id="PIRSF006643">
    <property type="entry name" value="NDUA6"/>
    <property type="match status" value="1"/>
</dbReference>
<keyword evidence="11" id="KW-1185">Reference proteome</keyword>
<keyword evidence="7" id="KW-0496">Mitochondrion</keyword>
<dbReference type="GO" id="GO:0045271">
    <property type="term" value="C:respiratory chain complex I"/>
    <property type="evidence" value="ECO:0007669"/>
    <property type="project" value="InterPro"/>
</dbReference>
<name>A0A0P9GGM7_RHOGW</name>
<evidence type="ECO:0000259" key="9">
    <source>
        <dbReference type="Pfam" id="PF05347"/>
    </source>
</evidence>
<dbReference type="PANTHER" id="PTHR12964:SF0">
    <property type="entry name" value="NADH DEHYDROGENASE [UBIQUINONE] 1 ALPHA SUBCOMPLEX SUBUNIT 6"/>
    <property type="match status" value="1"/>
</dbReference>
<feature type="domain" description="Complex 1 LYR protein" evidence="9">
    <location>
        <begin position="27"/>
        <end position="85"/>
    </location>
</feature>
<protein>
    <recommendedName>
        <fullName evidence="9">Complex 1 LYR protein domain-containing protein</fullName>
    </recommendedName>
</protein>
<evidence type="ECO:0000256" key="4">
    <source>
        <dbReference type="ARBA" id="ARBA00022660"/>
    </source>
</evidence>
<sequence>MTTIPSRLARLTKSSSSWDQARSSSRSLYRQWMRAAPEIVSLYALNIPAYAIRAKVREQFERNQHVSDIKAVDVLLLKGHQDLQETLNCWKMDSHVLRWFAAEELPPRPDNFLDAFYNSRDDSKEVQPTA</sequence>
<dbReference type="InterPro" id="IPR016488">
    <property type="entry name" value="NADH_Ub_cplx-1_asu_su-6"/>
</dbReference>
<comment type="similarity">
    <text evidence="2">Belongs to the complex I LYR family.</text>
</comment>
<dbReference type="OMA" id="FWKQTTH"/>
<dbReference type="GO" id="GO:0005743">
    <property type="term" value="C:mitochondrial inner membrane"/>
    <property type="evidence" value="ECO:0007669"/>
    <property type="project" value="UniProtKB-SubCell"/>
</dbReference>
<accession>A0A0P9GGM7</accession>
<evidence type="ECO:0000313" key="11">
    <source>
        <dbReference type="Proteomes" id="UP000053890"/>
    </source>
</evidence>
<reference evidence="10 11" key="1">
    <citation type="journal article" date="2015" name="Front. Microbiol.">
        <title>Genome sequence of the plant growth promoting endophytic yeast Rhodotorula graminis WP1.</title>
        <authorList>
            <person name="Firrincieli A."/>
            <person name="Otillar R."/>
            <person name="Salamov A."/>
            <person name="Schmutz J."/>
            <person name="Khan Z."/>
            <person name="Redman R.S."/>
            <person name="Fleck N.D."/>
            <person name="Lindquist E."/>
            <person name="Grigoriev I.V."/>
            <person name="Doty S.L."/>
        </authorList>
    </citation>
    <scope>NUCLEOTIDE SEQUENCE [LARGE SCALE GENOMIC DNA]</scope>
    <source>
        <strain evidence="10 11">WP1</strain>
    </source>
</reference>
<comment type="subcellular location">
    <subcellularLocation>
        <location evidence="1">Mitochondrion inner membrane</location>
        <topology evidence="1">Peripheral membrane protein</topology>
        <orientation evidence="1">Matrix side</orientation>
    </subcellularLocation>
</comment>
<organism evidence="10 11">
    <name type="scientific">Rhodotorula graminis (strain WP1)</name>
    <dbReference type="NCBI Taxonomy" id="578459"/>
    <lineage>
        <taxon>Eukaryota</taxon>
        <taxon>Fungi</taxon>
        <taxon>Dikarya</taxon>
        <taxon>Basidiomycota</taxon>
        <taxon>Pucciniomycotina</taxon>
        <taxon>Microbotryomycetes</taxon>
        <taxon>Sporidiobolales</taxon>
        <taxon>Sporidiobolaceae</taxon>
        <taxon>Rhodotorula</taxon>
    </lineage>
</organism>
<evidence type="ECO:0000256" key="7">
    <source>
        <dbReference type="ARBA" id="ARBA00023128"/>
    </source>
</evidence>
<dbReference type="STRING" id="578459.A0A0P9GGM7"/>
<dbReference type="GO" id="GO:0006979">
    <property type="term" value="P:response to oxidative stress"/>
    <property type="evidence" value="ECO:0007669"/>
    <property type="project" value="TreeGrafter"/>
</dbReference>
<evidence type="ECO:0000313" key="10">
    <source>
        <dbReference type="EMBL" id="KPV72032.1"/>
    </source>
</evidence>
<dbReference type="InterPro" id="IPR045299">
    <property type="entry name" value="Complex1_LYR_NDUFA6_LYRM6"/>
</dbReference>
<evidence type="ECO:0000256" key="1">
    <source>
        <dbReference type="ARBA" id="ARBA00004443"/>
    </source>
</evidence>
<dbReference type="OrthoDB" id="14535at2759"/>
<keyword evidence="3" id="KW-0813">Transport</keyword>
<dbReference type="Pfam" id="PF05347">
    <property type="entry name" value="Complex1_LYR"/>
    <property type="match status" value="1"/>
</dbReference>
<dbReference type="Proteomes" id="UP000053890">
    <property type="component" value="Unassembled WGS sequence"/>
</dbReference>
<keyword evidence="8" id="KW-0472">Membrane</keyword>
<evidence type="ECO:0000256" key="2">
    <source>
        <dbReference type="ARBA" id="ARBA00009508"/>
    </source>
</evidence>
<evidence type="ECO:0000256" key="3">
    <source>
        <dbReference type="ARBA" id="ARBA00022448"/>
    </source>
</evidence>
<dbReference type="CDD" id="cd20266">
    <property type="entry name" value="Complex1_LYR_NDUFA6_LYRM6"/>
    <property type="match status" value="1"/>
</dbReference>
<evidence type="ECO:0000256" key="8">
    <source>
        <dbReference type="ARBA" id="ARBA00023136"/>
    </source>
</evidence>
<keyword evidence="5" id="KW-0999">Mitochondrion inner membrane</keyword>
<dbReference type="InterPro" id="IPR008011">
    <property type="entry name" value="Complex1_LYR_dom"/>
</dbReference>
<dbReference type="PANTHER" id="PTHR12964">
    <property type="entry name" value="NADH-UBIQUINONE OXIDOREDUCTASE B14 SUBUNIT"/>
    <property type="match status" value="1"/>
</dbReference>
<dbReference type="RefSeq" id="XP_018268081.1">
    <property type="nucleotide sequence ID" value="XM_018418758.1"/>
</dbReference>
<gene>
    <name evidence="10" type="ORF">RHOBADRAFT_65680</name>
</gene>